<organism evidence="1 2">
    <name type="scientific">Synaphobranchus kaupii</name>
    <name type="common">Kaup's arrowtooth eel</name>
    <dbReference type="NCBI Taxonomy" id="118154"/>
    <lineage>
        <taxon>Eukaryota</taxon>
        <taxon>Metazoa</taxon>
        <taxon>Chordata</taxon>
        <taxon>Craniata</taxon>
        <taxon>Vertebrata</taxon>
        <taxon>Euteleostomi</taxon>
        <taxon>Actinopterygii</taxon>
        <taxon>Neopterygii</taxon>
        <taxon>Teleostei</taxon>
        <taxon>Anguilliformes</taxon>
        <taxon>Synaphobranchidae</taxon>
        <taxon>Synaphobranchus</taxon>
    </lineage>
</organism>
<dbReference type="Proteomes" id="UP001152622">
    <property type="component" value="Chromosome 4"/>
</dbReference>
<protein>
    <submittedName>
        <fullName evidence="1">Uncharacterized protein</fullName>
    </submittedName>
</protein>
<keyword evidence="2" id="KW-1185">Reference proteome</keyword>
<sequence length="110" mass="11758">MNSQRNKSFVTIVVIVTGAKEEGQRRCPVALAWQGVLFTLCRHGSAEAQGLQGSGPGVQHRKRLLCCLSLPQTALTAAKGHGPFRNRVKRGKQALSEAGPECTAWAACDS</sequence>
<dbReference type="AlphaFoldDB" id="A0A9Q1FND3"/>
<proteinExistence type="predicted"/>
<gene>
    <name evidence="1" type="ORF">SKAU_G00119910</name>
</gene>
<evidence type="ECO:0000313" key="2">
    <source>
        <dbReference type="Proteomes" id="UP001152622"/>
    </source>
</evidence>
<dbReference type="EMBL" id="JAINUF010000004">
    <property type="protein sequence ID" value="KAJ8363160.1"/>
    <property type="molecule type" value="Genomic_DNA"/>
</dbReference>
<comment type="caution">
    <text evidence="1">The sequence shown here is derived from an EMBL/GenBank/DDBJ whole genome shotgun (WGS) entry which is preliminary data.</text>
</comment>
<evidence type="ECO:0000313" key="1">
    <source>
        <dbReference type="EMBL" id="KAJ8363160.1"/>
    </source>
</evidence>
<reference evidence="1" key="1">
    <citation type="journal article" date="2023" name="Science">
        <title>Genome structures resolve the early diversification of teleost fishes.</title>
        <authorList>
            <person name="Parey E."/>
            <person name="Louis A."/>
            <person name="Montfort J."/>
            <person name="Bouchez O."/>
            <person name="Roques C."/>
            <person name="Iampietro C."/>
            <person name="Lluch J."/>
            <person name="Castinel A."/>
            <person name="Donnadieu C."/>
            <person name="Desvignes T."/>
            <person name="Floi Bucao C."/>
            <person name="Jouanno E."/>
            <person name="Wen M."/>
            <person name="Mejri S."/>
            <person name="Dirks R."/>
            <person name="Jansen H."/>
            <person name="Henkel C."/>
            <person name="Chen W.J."/>
            <person name="Zahm M."/>
            <person name="Cabau C."/>
            <person name="Klopp C."/>
            <person name="Thompson A.W."/>
            <person name="Robinson-Rechavi M."/>
            <person name="Braasch I."/>
            <person name="Lecointre G."/>
            <person name="Bobe J."/>
            <person name="Postlethwait J.H."/>
            <person name="Berthelot C."/>
            <person name="Roest Crollius H."/>
            <person name="Guiguen Y."/>
        </authorList>
    </citation>
    <scope>NUCLEOTIDE SEQUENCE</scope>
    <source>
        <strain evidence="1">WJC10195</strain>
    </source>
</reference>
<accession>A0A9Q1FND3</accession>
<name>A0A9Q1FND3_SYNKA</name>